<dbReference type="PIRSF" id="PIRSF029557">
    <property type="entry name" value="UCP029557"/>
    <property type="match status" value="1"/>
</dbReference>
<accession>A0A512H943</accession>
<dbReference type="AlphaFoldDB" id="A0A512H943"/>
<dbReference type="OrthoDB" id="3078366at2"/>
<dbReference type="Gene3D" id="3.10.540.10">
    <property type="entry name" value="duf1285 like domain"/>
    <property type="match status" value="1"/>
</dbReference>
<dbReference type="Pfam" id="PF21028">
    <property type="entry name" value="DUF1285_C"/>
    <property type="match status" value="1"/>
</dbReference>
<gene>
    <name evidence="3" type="ORF">ROR02_20510</name>
</gene>
<dbReference type="RefSeq" id="WP_147163938.1">
    <property type="nucleotide sequence ID" value="NZ_BJZO01000053.1"/>
</dbReference>
<evidence type="ECO:0000259" key="1">
    <source>
        <dbReference type="Pfam" id="PF06938"/>
    </source>
</evidence>
<comment type="caution">
    <text evidence="3">The sequence shown here is derived from an EMBL/GenBank/DDBJ whole genome shotgun (WGS) entry which is preliminary data.</text>
</comment>
<sequence length="180" mass="20127">MPVPGMRPLRDCGDIPLRIDAFGQWLYRGSPIRRKEMVCLFASTLVRGTDGSYWLVTPMEQARIQVDDVPFLAVELFHDGGCGEEQVLSVRTNVDEIVTIDAQHPLRIAHDPETGEPRPYVTVRPGLEARLTRSVYYHLAARAIERCQGSTTCCGVWSRGTFFRLGCYDEAGRVVGSPDD</sequence>
<dbReference type="InterPro" id="IPR048342">
    <property type="entry name" value="DUF1285_C"/>
</dbReference>
<dbReference type="Proteomes" id="UP000321567">
    <property type="component" value="Unassembled WGS sequence"/>
</dbReference>
<dbReference type="Pfam" id="PF06938">
    <property type="entry name" value="DUF1285_N"/>
    <property type="match status" value="1"/>
</dbReference>
<feature type="domain" description="DUF1285" evidence="1">
    <location>
        <begin position="10"/>
        <end position="69"/>
    </location>
</feature>
<evidence type="ECO:0000259" key="2">
    <source>
        <dbReference type="Pfam" id="PF21028"/>
    </source>
</evidence>
<evidence type="ECO:0000313" key="4">
    <source>
        <dbReference type="Proteomes" id="UP000321567"/>
    </source>
</evidence>
<dbReference type="InterPro" id="IPR010707">
    <property type="entry name" value="DUF1285"/>
</dbReference>
<dbReference type="EMBL" id="BJZO01000053">
    <property type="protein sequence ID" value="GEO81920.1"/>
    <property type="molecule type" value="Genomic_DNA"/>
</dbReference>
<name>A0A512H943_9PROT</name>
<evidence type="ECO:0000313" key="3">
    <source>
        <dbReference type="EMBL" id="GEO81920.1"/>
    </source>
</evidence>
<keyword evidence="4" id="KW-1185">Reference proteome</keyword>
<organism evidence="3 4">
    <name type="scientific">Pararhodospirillum oryzae</name>
    <dbReference type="NCBI Taxonomy" id="478448"/>
    <lineage>
        <taxon>Bacteria</taxon>
        <taxon>Pseudomonadati</taxon>
        <taxon>Pseudomonadota</taxon>
        <taxon>Alphaproteobacteria</taxon>
        <taxon>Rhodospirillales</taxon>
        <taxon>Rhodospirillaceae</taxon>
        <taxon>Pararhodospirillum</taxon>
    </lineage>
</organism>
<reference evidence="3 4" key="1">
    <citation type="submission" date="2019-07" db="EMBL/GenBank/DDBJ databases">
        <title>Whole genome shotgun sequence of Rhodospirillum oryzae NBRC 107573.</title>
        <authorList>
            <person name="Hosoyama A."/>
            <person name="Uohara A."/>
            <person name="Ohji S."/>
            <person name="Ichikawa N."/>
        </authorList>
    </citation>
    <scope>NUCLEOTIDE SEQUENCE [LARGE SCALE GENOMIC DNA]</scope>
    <source>
        <strain evidence="3 4">NBRC 107573</strain>
    </source>
</reference>
<dbReference type="InterPro" id="IPR048341">
    <property type="entry name" value="DUF1285_N"/>
</dbReference>
<proteinExistence type="predicted"/>
<protein>
    <recommendedName>
        <fullName evidence="5">Proteophosphoglycan</fullName>
    </recommendedName>
</protein>
<dbReference type="Gene3D" id="2.30.270.10">
    <property type="entry name" value="duf1285 protein"/>
    <property type="match status" value="1"/>
</dbReference>
<evidence type="ECO:0008006" key="5">
    <source>
        <dbReference type="Google" id="ProtNLM"/>
    </source>
</evidence>
<feature type="domain" description="DUF1285" evidence="2">
    <location>
        <begin position="70"/>
        <end position="165"/>
    </location>
</feature>
<dbReference type="InterPro" id="IPR023361">
    <property type="entry name" value="DUF1285_beta_roll_sf"/>
</dbReference>